<dbReference type="AlphaFoldDB" id="A0A6J4T6D7"/>
<sequence length="46" mass="5532">MVRYKDLSGASYESRWRLNPFLYKDTRLVRRKGMGDLVRAVEKLQE</sequence>
<gene>
    <name evidence="1" type="ORF">AVDCRST_MAG05-3233</name>
</gene>
<reference evidence="1" key="1">
    <citation type="submission" date="2020-02" db="EMBL/GenBank/DDBJ databases">
        <authorList>
            <person name="Meier V. D."/>
        </authorList>
    </citation>
    <scope>NUCLEOTIDE SEQUENCE</scope>
    <source>
        <strain evidence="1">AVDCRST_MAG05</strain>
    </source>
</reference>
<organism evidence="1">
    <name type="scientific">uncultured Rubrobacteraceae bacterium</name>
    <dbReference type="NCBI Taxonomy" id="349277"/>
    <lineage>
        <taxon>Bacteria</taxon>
        <taxon>Bacillati</taxon>
        <taxon>Actinomycetota</taxon>
        <taxon>Rubrobacteria</taxon>
        <taxon>Rubrobacterales</taxon>
        <taxon>Rubrobacteraceae</taxon>
        <taxon>environmental samples</taxon>
    </lineage>
</organism>
<accession>A0A6J4T6D7</accession>
<dbReference type="EMBL" id="CADCVM010000365">
    <property type="protein sequence ID" value="CAA9514819.1"/>
    <property type="molecule type" value="Genomic_DNA"/>
</dbReference>
<name>A0A6J4T6D7_9ACTN</name>
<evidence type="ECO:0000313" key="1">
    <source>
        <dbReference type="EMBL" id="CAA9514819.1"/>
    </source>
</evidence>
<proteinExistence type="predicted"/>
<protein>
    <submittedName>
        <fullName evidence="1">Uncharacterized protein</fullName>
    </submittedName>
</protein>